<evidence type="ECO:0000259" key="3">
    <source>
        <dbReference type="SMART" id="SM00842"/>
    </source>
</evidence>
<organism evidence="4 5">
    <name type="scientific">Elioraea tepida</name>
    <dbReference type="NCBI Taxonomy" id="2843330"/>
    <lineage>
        <taxon>Bacteria</taxon>
        <taxon>Pseudomonadati</taxon>
        <taxon>Pseudomonadota</taxon>
        <taxon>Alphaproteobacteria</taxon>
        <taxon>Acetobacterales</taxon>
        <taxon>Elioraeaceae</taxon>
        <taxon>Elioraea</taxon>
    </lineage>
</organism>
<evidence type="ECO:0000256" key="2">
    <source>
        <dbReference type="PIRNR" id="PIRNR003101"/>
    </source>
</evidence>
<dbReference type="CDD" id="cd24048">
    <property type="entry name" value="ASKHA_NBD_FtsA"/>
    <property type="match status" value="1"/>
</dbReference>
<dbReference type="Pfam" id="PF14450">
    <property type="entry name" value="FtsA"/>
    <property type="match status" value="1"/>
</dbReference>
<dbReference type="HAMAP" id="MF_02033">
    <property type="entry name" value="FtsA"/>
    <property type="match status" value="1"/>
</dbReference>
<dbReference type="Pfam" id="PF02491">
    <property type="entry name" value="SHS2_FTSA"/>
    <property type="match status" value="1"/>
</dbReference>
<dbReference type="GO" id="GO:0009898">
    <property type="term" value="C:cytoplasmic side of plasma membrane"/>
    <property type="evidence" value="ECO:0007669"/>
    <property type="project" value="UniProtKB-UniRule"/>
</dbReference>
<comment type="similarity">
    <text evidence="1 2">Belongs to the FtsA/MreB family.</text>
</comment>
<comment type="subunit">
    <text evidence="1">Self-interacts. Interacts with FtsZ.</text>
</comment>
<keyword evidence="1 2" id="KW-0131">Cell cycle</keyword>
<keyword evidence="5" id="KW-1185">Reference proteome</keyword>
<gene>
    <name evidence="1 4" type="primary">ftsA</name>
    <name evidence="4" type="ORF">KO353_04930</name>
</gene>
<dbReference type="InterPro" id="IPR003494">
    <property type="entry name" value="SHS2_FtsA"/>
</dbReference>
<dbReference type="GO" id="GO:0043093">
    <property type="term" value="P:FtsZ-dependent cytokinesis"/>
    <property type="evidence" value="ECO:0007669"/>
    <property type="project" value="UniProtKB-UniRule"/>
</dbReference>
<dbReference type="PIRSF" id="PIRSF003101">
    <property type="entry name" value="FtsA"/>
    <property type="match status" value="1"/>
</dbReference>
<name>A0A975U3D5_9PROT</name>
<dbReference type="Proteomes" id="UP000694001">
    <property type="component" value="Chromosome"/>
</dbReference>
<evidence type="ECO:0000256" key="1">
    <source>
        <dbReference type="HAMAP-Rule" id="MF_02033"/>
    </source>
</evidence>
<dbReference type="NCBIfam" id="TIGR01174">
    <property type="entry name" value="ftsA"/>
    <property type="match status" value="1"/>
</dbReference>
<comment type="subcellular location">
    <subcellularLocation>
        <location evidence="1">Cell membrane</location>
        <topology evidence="1">Peripheral membrane protein</topology>
        <orientation evidence="1">Cytoplasmic side</orientation>
    </subcellularLocation>
    <text evidence="1">Localizes to the Z ring in an FtsZ-dependent manner. Targeted to the membrane through a conserved C-terminal amphipathic helix.</text>
</comment>
<keyword evidence="1 2" id="KW-0132">Cell division</keyword>
<evidence type="ECO:0000313" key="4">
    <source>
        <dbReference type="EMBL" id="QXM25559.1"/>
    </source>
</evidence>
<keyword evidence="1" id="KW-0472">Membrane</keyword>
<sequence>MNELSRAGVAEAGAEGRAGLSIGPAARGRFRRASGTLAALDIGSTKITCLIGRVESDGQLRVLSVGQHRARGIRAGSVVDFEQAEASIRAAVAQAEELADMQVREVVTNLSCGRPASHRLDVRLTLGGHAADQNALRRIVLEGRARAYAEGREIIHALPLGYAVDGTEGVKDPRGMVCETLSARLHIVDAEVGTLRNLASCLARCDLDIEALVAAPFAAGLAALVEDERELGVTVIDMGGGTTSLAVFAEGQLQHTDVIPVGGQHVTNDIARGLSTTIAHAERMKTLHGSTHAVPEDERELLPVPLVGEDDHAIAKVPRSMLVGIIRPRLEETFELVRERLEDAGLGRAAGRRVVLTGGASQLIGVRDLAAQILDKQVRHGRPPSPRGLPDSASGPAFAVPVGLLVWAATEGQIARDLASTGHEAPPGLLGRLATWLRERL</sequence>
<protein>
    <recommendedName>
        <fullName evidence="1 2">Cell division protein FtsA</fullName>
    </recommendedName>
</protein>
<dbReference type="PANTHER" id="PTHR32432">
    <property type="entry name" value="CELL DIVISION PROTEIN FTSA-RELATED"/>
    <property type="match status" value="1"/>
</dbReference>
<dbReference type="InterPro" id="IPR020823">
    <property type="entry name" value="Cell_div_FtsA"/>
</dbReference>
<dbReference type="InterPro" id="IPR050696">
    <property type="entry name" value="FtsA/MreB"/>
</dbReference>
<reference evidence="4" key="1">
    <citation type="submission" date="2021-06" db="EMBL/GenBank/DDBJ databases">
        <title>Elioraea tepida, sp. nov., a moderately thermophilic aerobic anoxygenic phototrophic bacterium isolated from an alkaline siliceous hot spring mat community in Yellowstone National Park, WY, USA.</title>
        <authorList>
            <person name="Saini M.K."/>
            <person name="Yoshida S."/>
            <person name="Sebastian A."/>
            <person name="Hirose S."/>
            <person name="Hara E."/>
            <person name="Tamaki H."/>
            <person name="Soulier N.T."/>
            <person name="Albert I."/>
            <person name="Hanada S."/>
            <person name="Bryant D.A."/>
            <person name="Tank M."/>
        </authorList>
    </citation>
    <scope>NUCLEOTIDE SEQUENCE</scope>
    <source>
        <strain evidence="4">MS-P2</strain>
    </source>
</reference>
<dbReference type="AlphaFoldDB" id="A0A975U3D5"/>
<dbReference type="RefSeq" id="WP_218286615.1">
    <property type="nucleotide sequence ID" value="NZ_CP076448.1"/>
</dbReference>
<comment type="function">
    <text evidence="1 2">Cell division protein that is involved in the assembly of the Z ring. May serve as a membrane anchor for the Z ring.</text>
</comment>
<keyword evidence="1" id="KW-1003">Cell membrane</keyword>
<accession>A0A975U3D5</accession>
<dbReference type="PANTHER" id="PTHR32432:SF4">
    <property type="entry name" value="CELL DIVISION PROTEIN FTSA"/>
    <property type="match status" value="1"/>
</dbReference>
<dbReference type="KEGG" id="elio:KO353_04930"/>
<dbReference type="GO" id="GO:0032153">
    <property type="term" value="C:cell division site"/>
    <property type="evidence" value="ECO:0007669"/>
    <property type="project" value="UniProtKB-UniRule"/>
</dbReference>
<dbReference type="EMBL" id="CP076448">
    <property type="protein sequence ID" value="QXM25559.1"/>
    <property type="molecule type" value="Genomic_DNA"/>
</dbReference>
<proteinExistence type="inferred from homology"/>
<feature type="domain" description="SHS2" evidence="3">
    <location>
        <begin position="37"/>
        <end position="223"/>
    </location>
</feature>
<evidence type="ECO:0000313" key="5">
    <source>
        <dbReference type="Proteomes" id="UP000694001"/>
    </source>
</evidence>
<dbReference type="SMART" id="SM00842">
    <property type="entry name" value="FtsA"/>
    <property type="match status" value="1"/>
</dbReference>